<dbReference type="GO" id="GO:0007030">
    <property type="term" value="P:Golgi organization"/>
    <property type="evidence" value="ECO:0007669"/>
    <property type="project" value="InterPro"/>
</dbReference>
<dbReference type="GO" id="GO:0017119">
    <property type="term" value="C:Golgi transport complex"/>
    <property type="evidence" value="ECO:0007669"/>
    <property type="project" value="TreeGrafter"/>
</dbReference>
<name>A0AA39HIU2_9BILA</name>
<evidence type="ECO:0000256" key="6">
    <source>
        <dbReference type="ARBA" id="ARBA00023034"/>
    </source>
</evidence>
<comment type="subcellular location">
    <subcellularLocation>
        <location evidence="1">Golgi apparatus membrane</location>
        <topology evidence="1">Peripheral membrane protein</topology>
    </subcellularLocation>
</comment>
<protein>
    <recommendedName>
        <fullName evidence="3">Conserved oligomeric Golgi complex subunit 2</fullName>
    </recommendedName>
    <alternativeName>
        <fullName evidence="8">Component of oligomeric Golgi complex 2</fullName>
    </alternativeName>
</protein>
<keyword evidence="6" id="KW-0333">Golgi apparatus</keyword>
<dbReference type="EMBL" id="JAUCMV010000004">
    <property type="protein sequence ID" value="KAK0406184.1"/>
    <property type="molecule type" value="Genomic_DNA"/>
</dbReference>
<evidence type="ECO:0000256" key="3">
    <source>
        <dbReference type="ARBA" id="ARBA00020977"/>
    </source>
</evidence>
<feature type="domain" description="Conserved oligomeric Golgi complex subunit 2 N-terminal" evidence="9">
    <location>
        <begin position="19"/>
        <end position="91"/>
    </location>
</feature>
<dbReference type="Pfam" id="PF06148">
    <property type="entry name" value="COG2_N"/>
    <property type="match status" value="1"/>
</dbReference>
<evidence type="ECO:0000256" key="5">
    <source>
        <dbReference type="ARBA" id="ARBA00022927"/>
    </source>
</evidence>
<gene>
    <name evidence="10" type="ORF">QR680_018418</name>
</gene>
<proteinExistence type="inferred from homology"/>
<dbReference type="InterPro" id="IPR024602">
    <property type="entry name" value="COG_su2_N"/>
</dbReference>
<keyword evidence="5" id="KW-0653">Protein transport</keyword>
<comment type="caution">
    <text evidence="10">The sequence shown here is derived from an EMBL/GenBank/DDBJ whole genome shotgun (WGS) entry which is preliminary data.</text>
</comment>
<keyword evidence="11" id="KW-1185">Reference proteome</keyword>
<organism evidence="10 11">
    <name type="scientific">Steinernema hermaphroditum</name>
    <dbReference type="NCBI Taxonomy" id="289476"/>
    <lineage>
        <taxon>Eukaryota</taxon>
        <taxon>Metazoa</taxon>
        <taxon>Ecdysozoa</taxon>
        <taxon>Nematoda</taxon>
        <taxon>Chromadorea</taxon>
        <taxon>Rhabditida</taxon>
        <taxon>Tylenchina</taxon>
        <taxon>Panagrolaimomorpha</taxon>
        <taxon>Strongyloidoidea</taxon>
        <taxon>Steinernematidae</taxon>
        <taxon>Steinernema</taxon>
    </lineage>
</organism>
<reference evidence="10" key="1">
    <citation type="submission" date="2023-06" db="EMBL/GenBank/DDBJ databases">
        <title>Genomic analysis of the entomopathogenic nematode Steinernema hermaphroditum.</title>
        <authorList>
            <person name="Schwarz E.M."/>
            <person name="Heppert J.K."/>
            <person name="Baniya A."/>
            <person name="Schwartz H.T."/>
            <person name="Tan C.-H."/>
            <person name="Antoshechkin I."/>
            <person name="Sternberg P.W."/>
            <person name="Goodrich-Blair H."/>
            <person name="Dillman A.R."/>
        </authorList>
    </citation>
    <scope>NUCLEOTIDE SEQUENCE</scope>
    <source>
        <strain evidence="10">PS9179</strain>
        <tissue evidence="10">Whole animal</tissue>
    </source>
</reference>
<dbReference type="Proteomes" id="UP001175271">
    <property type="component" value="Unassembled WGS sequence"/>
</dbReference>
<keyword evidence="7" id="KW-0472">Membrane</keyword>
<dbReference type="GO" id="GO:0015031">
    <property type="term" value="P:protein transport"/>
    <property type="evidence" value="ECO:0007669"/>
    <property type="project" value="UniProtKB-KW"/>
</dbReference>
<evidence type="ECO:0000259" key="9">
    <source>
        <dbReference type="Pfam" id="PF06148"/>
    </source>
</evidence>
<dbReference type="GO" id="GO:0000139">
    <property type="term" value="C:Golgi membrane"/>
    <property type="evidence" value="ECO:0007669"/>
    <property type="project" value="UniProtKB-SubCell"/>
</dbReference>
<evidence type="ECO:0000313" key="10">
    <source>
        <dbReference type="EMBL" id="KAK0406184.1"/>
    </source>
</evidence>
<comment type="similarity">
    <text evidence="2">Belongs to the COG2 family.</text>
</comment>
<dbReference type="PANTHER" id="PTHR12961">
    <property type="entry name" value="CONSERVED OLIGOMERIC GOLGI COMPLEX COMPONENT 2"/>
    <property type="match status" value="1"/>
</dbReference>
<evidence type="ECO:0000256" key="4">
    <source>
        <dbReference type="ARBA" id="ARBA00022448"/>
    </source>
</evidence>
<dbReference type="PANTHER" id="PTHR12961:SF0">
    <property type="entry name" value="CONSERVED OLIGOMERIC GOLGI COMPLEX SUBUNIT 2"/>
    <property type="match status" value="1"/>
</dbReference>
<dbReference type="GO" id="GO:0006891">
    <property type="term" value="P:intra-Golgi vesicle-mediated transport"/>
    <property type="evidence" value="ECO:0007669"/>
    <property type="project" value="TreeGrafter"/>
</dbReference>
<dbReference type="AlphaFoldDB" id="A0AA39HIU2"/>
<accession>A0AA39HIU2</accession>
<evidence type="ECO:0000256" key="7">
    <source>
        <dbReference type="ARBA" id="ARBA00023136"/>
    </source>
</evidence>
<evidence type="ECO:0000256" key="1">
    <source>
        <dbReference type="ARBA" id="ARBA00004395"/>
    </source>
</evidence>
<keyword evidence="4" id="KW-0813">Transport</keyword>
<evidence type="ECO:0000256" key="8">
    <source>
        <dbReference type="ARBA" id="ARBA00031344"/>
    </source>
</evidence>
<dbReference type="InterPro" id="IPR009316">
    <property type="entry name" value="COG2"/>
</dbReference>
<sequence length="352" mass="40237">MSADGIVASPRTTSDVQVSFNKTYFTRPDYDLERFLRLTRRHVTLEQLHADLKIYLKAIQNSLTELINNDHAEFVNISSNLVHLKDSIDAVKSGINASFAELSSSTAAVQKTAHFVERKIKELTENRKEQCKIRNRISLVLALKALMETLAKRPAEINHRWLDSLTCRVVSLEMWYQRSENVDIRLAEARERCLMRLEAYLSQFIVEDLKNEASYLPAILSILLLIGKTDGPTEIIGKSAVSPAMVAKSGRSLDQRLEKALQMLIDLQARWTTMLEKNGAHSEKVLSFLDQCLLTSLSDFLDKNITVVSAPSDKLIFHHCFCLVVEFIRRFRRFPATVALLRRIMDKFNHFV</sequence>
<evidence type="ECO:0000256" key="2">
    <source>
        <dbReference type="ARBA" id="ARBA00007603"/>
    </source>
</evidence>
<evidence type="ECO:0000313" key="11">
    <source>
        <dbReference type="Proteomes" id="UP001175271"/>
    </source>
</evidence>